<feature type="compositionally biased region" description="Basic residues" evidence="6">
    <location>
        <begin position="160"/>
        <end position="181"/>
    </location>
</feature>
<comment type="caution">
    <text evidence="7">The sequence shown here is derived from an EMBL/GenBank/DDBJ whole genome shotgun (WGS) entry which is preliminary data.</text>
</comment>
<feature type="compositionally biased region" description="Acidic residues" evidence="6">
    <location>
        <begin position="118"/>
        <end position="136"/>
    </location>
</feature>
<feature type="compositionally biased region" description="Basic and acidic residues" evidence="6">
    <location>
        <begin position="182"/>
        <end position="191"/>
    </location>
</feature>
<feature type="compositionally biased region" description="Polar residues" evidence="6">
    <location>
        <begin position="98"/>
        <end position="116"/>
    </location>
</feature>
<dbReference type="STRING" id="109895.A0A507E9X2"/>
<comment type="subcellular location">
    <subcellularLocation>
        <location evidence="1">Nucleus</location>
        <location evidence="1">Nucleolus</location>
    </subcellularLocation>
</comment>
<accession>A0A507E9X2</accession>
<dbReference type="EMBL" id="QEAQ01000014">
    <property type="protein sequence ID" value="TPX60531.1"/>
    <property type="molecule type" value="Genomic_DNA"/>
</dbReference>
<dbReference type="PANTHER" id="PTHR14577">
    <property type="entry name" value="NUCLEOLAR PROTEIN 12"/>
    <property type="match status" value="1"/>
</dbReference>
<evidence type="ECO:0000256" key="4">
    <source>
        <dbReference type="ARBA" id="ARBA00023242"/>
    </source>
</evidence>
<proteinExistence type="inferred from homology"/>
<evidence type="ECO:0000256" key="3">
    <source>
        <dbReference type="ARBA" id="ARBA00023054"/>
    </source>
</evidence>
<keyword evidence="4" id="KW-0539">Nucleus</keyword>
<organism evidence="7 8">
    <name type="scientific">Powellomyces hirtus</name>
    <dbReference type="NCBI Taxonomy" id="109895"/>
    <lineage>
        <taxon>Eukaryota</taxon>
        <taxon>Fungi</taxon>
        <taxon>Fungi incertae sedis</taxon>
        <taxon>Chytridiomycota</taxon>
        <taxon>Chytridiomycota incertae sedis</taxon>
        <taxon>Chytridiomycetes</taxon>
        <taxon>Spizellomycetales</taxon>
        <taxon>Powellomycetaceae</taxon>
        <taxon>Powellomyces</taxon>
    </lineage>
</organism>
<feature type="coiled-coil region" evidence="5">
    <location>
        <begin position="41"/>
        <end position="68"/>
    </location>
</feature>
<evidence type="ECO:0000313" key="7">
    <source>
        <dbReference type="EMBL" id="TPX60531.1"/>
    </source>
</evidence>
<dbReference type="AlphaFoldDB" id="A0A507E9X2"/>
<protein>
    <recommendedName>
        <fullName evidence="9">Ribosomal RNA-processing protein 17</fullName>
    </recommendedName>
</protein>
<dbReference type="Proteomes" id="UP000318582">
    <property type="component" value="Unassembled WGS sequence"/>
</dbReference>
<comment type="similarity">
    <text evidence="2">Belongs to the RRP17 family.</text>
</comment>
<reference evidence="7 8" key="1">
    <citation type="journal article" date="2019" name="Sci. Rep.">
        <title>Comparative genomics of chytrid fungi reveal insights into the obligate biotrophic and pathogenic lifestyle of Synchytrium endobioticum.</title>
        <authorList>
            <person name="van de Vossenberg B.T.L.H."/>
            <person name="Warris S."/>
            <person name="Nguyen H.D.T."/>
            <person name="van Gent-Pelzer M.P.E."/>
            <person name="Joly D.L."/>
            <person name="van de Geest H.C."/>
            <person name="Bonants P.J.M."/>
            <person name="Smith D.S."/>
            <person name="Levesque C.A."/>
            <person name="van der Lee T.A.J."/>
        </authorList>
    </citation>
    <scope>NUCLEOTIDE SEQUENCE [LARGE SCALE GENOMIC DNA]</scope>
    <source>
        <strain evidence="7 8">CBS 809.83</strain>
    </source>
</reference>
<dbReference type="PANTHER" id="PTHR14577:SF0">
    <property type="entry name" value="NUCLEOLAR PROTEIN 12"/>
    <property type="match status" value="1"/>
</dbReference>
<dbReference type="InterPro" id="IPR019186">
    <property type="entry name" value="Nucleolar_protein_12"/>
</dbReference>
<feature type="compositionally biased region" description="Basic and acidic residues" evidence="6">
    <location>
        <begin position="86"/>
        <end position="97"/>
    </location>
</feature>
<evidence type="ECO:0000256" key="2">
    <source>
        <dbReference type="ARBA" id="ARBA00007175"/>
    </source>
</evidence>
<evidence type="ECO:0000256" key="5">
    <source>
        <dbReference type="SAM" id="Coils"/>
    </source>
</evidence>
<evidence type="ECO:0000256" key="1">
    <source>
        <dbReference type="ARBA" id="ARBA00004604"/>
    </source>
</evidence>
<gene>
    <name evidence="7" type="ORF">PhCBS80983_g01685</name>
</gene>
<feature type="region of interest" description="Disordered" evidence="6">
    <location>
        <begin position="84"/>
        <end position="198"/>
    </location>
</feature>
<dbReference type="GO" id="GO:0005730">
    <property type="term" value="C:nucleolus"/>
    <property type="evidence" value="ECO:0007669"/>
    <property type="project" value="UniProtKB-SubCell"/>
</dbReference>
<keyword evidence="8" id="KW-1185">Reference proteome</keyword>
<evidence type="ECO:0000313" key="8">
    <source>
        <dbReference type="Proteomes" id="UP000318582"/>
    </source>
</evidence>
<dbReference type="Pfam" id="PF09805">
    <property type="entry name" value="Nop25"/>
    <property type="match status" value="1"/>
</dbReference>
<name>A0A507E9X2_9FUNG</name>
<sequence length="198" mass="22448">MGKIEKAKNNRSGRPAPAIAELVYDESARTDYLTGFHKRKLEKKKAAIEKWELKQKEERRELRKENNKRHLIIEDLERIESVTQERAADADELKETTLDVSTIPSSTRVTTVTISEWNPEDDDEEEEDEDEGDGGEASEVSKTTKRPTAEKAKSVAPVKRSAKKPRGITKVRTKANPHTKKAKEAKAAKASDKKKKRK</sequence>
<evidence type="ECO:0000256" key="6">
    <source>
        <dbReference type="SAM" id="MobiDB-lite"/>
    </source>
</evidence>
<keyword evidence="3 5" id="KW-0175">Coiled coil</keyword>
<dbReference type="GO" id="GO:0019843">
    <property type="term" value="F:rRNA binding"/>
    <property type="evidence" value="ECO:0007669"/>
    <property type="project" value="TreeGrafter"/>
</dbReference>
<evidence type="ECO:0008006" key="9">
    <source>
        <dbReference type="Google" id="ProtNLM"/>
    </source>
</evidence>